<evidence type="ECO:0000313" key="2">
    <source>
        <dbReference type="EMBL" id="SUD30162.1"/>
    </source>
</evidence>
<accession>A0A379IBM9</accession>
<keyword evidence="1" id="KW-1133">Transmembrane helix</keyword>
<feature type="transmembrane region" description="Helical" evidence="1">
    <location>
        <begin position="21"/>
        <end position="51"/>
    </location>
</feature>
<proteinExistence type="predicted"/>
<protein>
    <submittedName>
        <fullName evidence="2">Uncharacterized protein</fullName>
    </submittedName>
</protein>
<reference evidence="2 3" key="1">
    <citation type="submission" date="2018-06" db="EMBL/GenBank/DDBJ databases">
        <authorList>
            <consortium name="Pathogen Informatics"/>
            <person name="Doyle S."/>
        </authorList>
    </citation>
    <scope>NUCLEOTIDE SEQUENCE [LARGE SCALE GENOMIC DNA]</scope>
    <source>
        <strain evidence="2 3">NCTC10392</strain>
    </source>
</reference>
<feature type="transmembrane region" description="Helical" evidence="1">
    <location>
        <begin position="57"/>
        <end position="75"/>
    </location>
</feature>
<sequence>MQFSLIECGFLMTSRIISWLFFFYCLSTVLLPVFVLNKLFFIPIFLMAFYVLLTRPLSTVAPVIVFLIFCMVSFLG</sequence>
<evidence type="ECO:0000313" key="3">
    <source>
        <dbReference type="Proteomes" id="UP000255125"/>
    </source>
</evidence>
<gene>
    <name evidence="2" type="ORF">NCTC10392_02073</name>
</gene>
<name>A0A379IBM9_PSEFL</name>
<dbReference type="AlphaFoldDB" id="A0A379IBM9"/>
<dbReference type="Proteomes" id="UP000255125">
    <property type="component" value="Unassembled WGS sequence"/>
</dbReference>
<keyword evidence="1" id="KW-0472">Membrane</keyword>
<keyword evidence="1" id="KW-0812">Transmembrane</keyword>
<dbReference type="EMBL" id="UGUS01000002">
    <property type="protein sequence ID" value="SUD30162.1"/>
    <property type="molecule type" value="Genomic_DNA"/>
</dbReference>
<organism evidence="2 3">
    <name type="scientific">Pseudomonas fluorescens</name>
    <dbReference type="NCBI Taxonomy" id="294"/>
    <lineage>
        <taxon>Bacteria</taxon>
        <taxon>Pseudomonadati</taxon>
        <taxon>Pseudomonadota</taxon>
        <taxon>Gammaproteobacteria</taxon>
        <taxon>Pseudomonadales</taxon>
        <taxon>Pseudomonadaceae</taxon>
        <taxon>Pseudomonas</taxon>
    </lineage>
</organism>
<evidence type="ECO:0000256" key="1">
    <source>
        <dbReference type="SAM" id="Phobius"/>
    </source>
</evidence>